<dbReference type="OrthoDB" id="2410320at2"/>
<dbReference type="KEGG" id="mcak:MCCS_21430"/>
<proteinExistence type="predicted"/>
<dbReference type="GeneID" id="35296226"/>
<organism evidence="1 2">
    <name type="scientific">Macrococcoides canis</name>
    <dbReference type="NCBI Taxonomy" id="1855823"/>
    <lineage>
        <taxon>Bacteria</taxon>
        <taxon>Bacillati</taxon>
        <taxon>Bacillota</taxon>
        <taxon>Bacilli</taxon>
        <taxon>Bacillales</taxon>
        <taxon>Staphylococcaceae</taxon>
        <taxon>Macrococcoides</taxon>
    </lineage>
</organism>
<name>A0A1W7ADR4_9STAP</name>
<protein>
    <submittedName>
        <fullName evidence="1">Uncharacterized protein</fullName>
    </submittedName>
</protein>
<sequence>MELLINLLTEDLLWKYIFFKLLYLIPYFTAFLFLLIHTIARVKVSAEWIEVRKIKHKVTYTCLLISKTLIWRIKCLSRQSDEVAASPIY</sequence>
<dbReference type="Proteomes" id="UP000194154">
    <property type="component" value="Chromosome"/>
</dbReference>
<evidence type="ECO:0000313" key="1">
    <source>
        <dbReference type="EMBL" id="ARQ07732.1"/>
    </source>
</evidence>
<dbReference type="RefSeq" id="WP_086043268.1">
    <property type="nucleotide sequence ID" value="NZ_CBCRZA010000007.1"/>
</dbReference>
<dbReference type="EMBL" id="CP021059">
    <property type="protein sequence ID" value="ARQ07732.1"/>
    <property type="molecule type" value="Genomic_DNA"/>
</dbReference>
<reference evidence="1 2" key="1">
    <citation type="journal article" date="2017" name="Int. J. Syst. Evol. Microbiol.">
        <title>Macrococcus canis sp. nov., a skin bacterium associated with infections in dogs.</title>
        <authorList>
            <person name="Gobeli Brawand S."/>
            <person name="Cotting K."/>
            <person name="Gomez-Sanz E."/>
            <person name="Collaud A."/>
            <person name="Thomann A."/>
            <person name="Brodard I."/>
            <person name="Rodriguez-Campos S."/>
            <person name="Strauss C."/>
            <person name="Perreten V."/>
        </authorList>
    </citation>
    <scope>NUCLEOTIDE SEQUENCE [LARGE SCALE GENOMIC DNA]</scope>
    <source>
        <strain evidence="1 2">KM45013</strain>
    </source>
</reference>
<dbReference type="STRING" id="1855823.MCCS_21430"/>
<dbReference type="AlphaFoldDB" id="A0A1W7ADR4"/>
<keyword evidence="2" id="KW-1185">Reference proteome</keyword>
<accession>A0A1W7ADR4</accession>
<evidence type="ECO:0000313" key="2">
    <source>
        <dbReference type="Proteomes" id="UP000194154"/>
    </source>
</evidence>
<gene>
    <name evidence="1" type="ORF">MCCS_21430</name>
</gene>